<evidence type="ECO:0000256" key="5">
    <source>
        <dbReference type="ARBA" id="ARBA00023136"/>
    </source>
</evidence>
<evidence type="ECO:0000256" key="6">
    <source>
        <dbReference type="PIRSR" id="PIRSR604254-1"/>
    </source>
</evidence>
<dbReference type="eggNOG" id="KOG0748">
    <property type="taxonomic scope" value="Eukaryota"/>
</dbReference>
<comment type="subcellular location">
    <subcellularLocation>
        <location evidence="1">Membrane</location>
        <topology evidence="1">Multi-pass membrane protein</topology>
    </subcellularLocation>
</comment>
<keyword evidence="3 7" id="KW-0812">Transmembrane</keyword>
<accession>A0A0D9Z4E1</accession>
<dbReference type="GO" id="GO:0006629">
    <property type="term" value="P:lipid metabolic process"/>
    <property type="evidence" value="ECO:0007669"/>
    <property type="project" value="InterPro"/>
</dbReference>
<dbReference type="GO" id="GO:0038023">
    <property type="term" value="F:signaling receptor activity"/>
    <property type="evidence" value="ECO:0007669"/>
    <property type="project" value="TreeGrafter"/>
</dbReference>
<feature type="transmembrane region" description="Helical" evidence="7">
    <location>
        <begin position="307"/>
        <end position="325"/>
    </location>
</feature>
<dbReference type="AlphaFoldDB" id="A0A0D9Z4E1"/>
<feature type="transmembrane region" description="Helical" evidence="7">
    <location>
        <begin position="337"/>
        <end position="355"/>
    </location>
</feature>
<dbReference type="GO" id="GO:0046872">
    <property type="term" value="F:metal ion binding"/>
    <property type="evidence" value="ECO:0007669"/>
    <property type="project" value="UniProtKB-KW"/>
</dbReference>
<keyword evidence="6" id="KW-0479">Metal-binding</keyword>
<evidence type="ECO:0000256" key="4">
    <source>
        <dbReference type="ARBA" id="ARBA00022989"/>
    </source>
</evidence>
<dbReference type="InterPro" id="IPR004254">
    <property type="entry name" value="AdipoR/HlyIII-related"/>
</dbReference>
<dbReference type="EnsemblPlants" id="OGLUM03G09660.1">
    <property type="protein sequence ID" value="OGLUM03G09660.1"/>
    <property type="gene ID" value="OGLUM03G09660"/>
</dbReference>
<dbReference type="STRING" id="40148.A0A0D9Z4E1"/>
<feature type="binding site" evidence="6">
    <location>
        <position position="373"/>
    </location>
    <ligand>
        <name>Zn(2+)</name>
        <dbReference type="ChEBI" id="CHEBI:29105"/>
    </ligand>
</feature>
<keyword evidence="5 7" id="KW-0472">Membrane</keyword>
<dbReference type="GO" id="GO:0016020">
    <property type="term" value="C:membrane"/>
    <property type="evidence" value="ECO:0007669"/>
    <property type="project" value="UniProtKB-SubCell"/>
</dbReference>
<dbReference type="GO" id="GO:0009725">
    <property type="term" value="P:response to hormone"/>
    <property type="evidence" value="ECO:0007669"/>
    <property type="project" value="TreeGrafter"/>
</dbReference>
<feature type="transmembrane region" description="Helical" evidence="7">
    <location>
        <begin position="274"/>
        <end position="295"/>
    </location>
</feature>
<keyword evidence="9" id="KW-1185">Reference proteome</keyword>
<dbReference type="PANTHER" id="PTHR20855:SF52">
    <property type="entry name" value="ADIPONECTIN RECEPTOR PROTEIN"/>
    <property type="match status" value="1"/>
</dbReference>
<reference evidence="8" key="1">
    <citation type="submission" date="2015-04" db="UniProtKB">
        <authorList>
            <consortium name="EnsemblPlants"/>
        </authorList>
    </citation>
    <scope>IDENTIFICATION</scope>
</reference>
<evidence type="ECO:0000256" key="1">
    <source>
        <dbReference type="ARBA" id="ARBA00004141"/>
    </source>
</evidence>
<dbReference type="PANTHER" id="PTHR20855">
    <property type="entry name" value="ADIPOR/PROGESTIN RECEPTOR-RELATED"/>
    <property type="match status" value="1"/>
</dbReference>
<dbReference type="InterPro" id="IPR003386">
    <property type="entry name" value="LACT/PDAT_acylTrfase"/>
</dbReference>
<protein>
    <submittedName>
        <fullName evidence="8">Uncharacterized protein</fullName>
    </submittedName>
</protein>
<evidence type="ECO:0000256" key="7">
    <source>
        <dbReference type="SAM" id="Phobius"/>
    </source>
</evidence>
<dbReference type="eggNOG" id="KOG2369">
    <property type="taxonomic scope" value="Eukaryota"/>
</dbReference>
<feature type="binding site" evidence="6">
    <location>
        <position position="228"/>
    </location>
    <ligand>
        <name>Zn(2+)</name>
        <dbReference type="ChEBI" id="CHEBI:29105"/>
    </ligand>
</feature>
<feature type="transmembrane region" description="Helical" evidence="7">
    <location>
        <begin position="74"/>
        <end position="94"/>
    </location>
</feature>
<feature type="binding site" evidence="6">
    <location>
        <position position="377"/>
    </location>
    <ligand>
        <name>Zn(2+)</name>
        <dbReference type="ChEBI" id="CHEBI:29105"/>
    </ligand>
</feature>
<dbReference type="InterPro" id="IPR029058">
    <property type="entry name" value="AB_hydrolase_fold"/>
</dbReference>
<dbReference type="Proteomes" id="UP000026961">
    <property type="component" value="Chromosome 3"/>
</dbReference>
<dbReference type="GO" id="GO:0008374">
    <property type="term" value="F:O-acyltransferase activity"/>
    <property type="evidence" value="ECO:0007669"/>
    <property type="project" value="InterPro"/>
</dbReference>
<proteinExistence type="inferred from homology"/>
<evidence type="ECO:0000256" key="2">
    <source>
        <dbReference type="ARBA" id="ARBA00007018"/>
    </source>
</evidence>
<evidence type="ECO:0000313" key="9">
    <source>
        <dbReference type="Proteomes" id="UP000026961"/>
    </source>
</evidence>
<dbReference type="Gene3D" id="3.40.50.1820">
    <property type="entry name" value="alpha/beta hydrolase"/>
    <property type="match status" value="1"/>
</dbReference>
<keyword evidence="6" id="KW-0862">Zinc</keyword>
<feature type="transmembrane region" description="Helical" evidence="7">
    <location>
        <begin position="210"/>
        <end position="232"/>
    </location>
</feature>
<organism evidence="8">
    <name type="scientific">Oryza glumipatula</name>
    <dbReference type="NCBI Taxonomy" id="40148"/>
    <lineage>
        <taxon>Eukaryota</taxon>
        <taxon>Viridiplantae</taxon>
        <taxon>Streptophyta</taxon>
        <taxon>Embryophyta</taxon>
        <taxon>Tracheophyta</taxon>
        <taxon>Spermatophyta</taxon>
        <taxon>Magnoliopsida</taxon>
        <taxon>Liliopsida</taxon>
        <taxon>Poales</taxon>
        <taxon>Poaceae</taxon>
        <taxon>BOP clade</taxon>
        <taxon>Oryzoideae</taxon>
        <taxon>Oryzeae</taxon>
        <taxon>Oryzinae</taxon>
        <taxon>Oryza</taxon>
    </lineage>
</organism>
<evidence type="ECO:0000313" key="8">
    <source>
        <dbReference type="EnsemblPlants" id="OGLUM03G09660.1"/>
    </source>
</evidence>
<comment type="similarity">
    <text evidence="2">Belongs to the ADIPOR family.</text>
</comment>
<sequence length="897" mass="99663">MAAAAGEEVEAARWAEAEDERKEGLRRRRRYGLVEYRALPGYMRDNEYILRHYRCEWPLPQVLLSAFSIHNETLNVWTHLIGFFIFLVLTIYTATQVPNVVDLQSLQHLPDVLRNADLHKIQTELVACLPSLPHLSDLQKLKDELKSSWNSIEVLPSLSRWHLLELLSSCLPHRFTHSNETSLSVLQSMKEDIANMIAPQLIRPIPRWPFYAFLGGAMFCLLASSTCHLLSCHSRRLAYIMLRLDYAGIAALIATSFYPPVYYSFMCYPFFCNLYLSCITILGVATIAFSLLPVFQNPEFRTIRACLFFGMGASGVIPVIHKLILFWHQPEALHTTAYEVLMGLFYGIGALVYATRVPERWMPGKFDIAGHSHQLFHVLVVAGAYTHYHSGLGATHLINQALLFPENNYSVIPRPLLCILCRYLSACSSSMHYINCVYNRSLGSEMNVQVARILASKQTHPHMDLLRRVAVVAVLLSLPSRGRSGGGGGDLHPVVLVPGYGSNRLYARLTAAYEPAAPRCGAREGKDEWFQLWPIDAAASDPAQVPCLAEQMSLVYDPVADDYRNVAGVVTRVPSFASTRALVGWDPLVRQLEAMGYRDGGSLFAAPYDFRYAVAPRGHPSAVGERYFARLTRLIERASRLNGGRPAVVVAHSFGCALTYQFLRARPLAWRQRFVKHAVLLAAALGGFAEGMDGLASGAGSGLPNLAPPARTRLARSQQSALWRLPTPMVFGDRPVVVTKNSTYSANNITEFLDAIGFTEGVQPYVTRVLPMWRALPAPMVPVTSMYGVGVRTPETFVYGEAGFEGTPEVVYGDGDGNMNIVSLMAAEKEWSGVEGQILKVVRLPGVSHVGFFSDLALKKVVAEIQKAVSSIEVHRKEKIFSFLNNFEFTIPVPLGW</sequence>
<reference evidence="8" key="2">
    <citation type="submission" date="2018-05" db="EMBL/GenBank/DDBJ databases">
        <title>OgluRS3 (Oryza glumaepatula Reference Sequence Version 3).</title>
        <authorList>
            <person name="Zhang J."/>
            <person name="Kudrna D."/>
            <person name="Lee S."/>
            <person name="Talag J."/>
            <person name="Welchert J."/>
            <person name="Wing R.A."/>
        </authorList>
    </citation>
    <scope>NUCLEOTIDE SEQUENCE [LARGE SCALE GENOMIC DNA]</scope>
</reference>
<keyword evidence="4 7" id="KW-1133">Transmembrane helix</keyword>
<name>A0A0D9Z4E1_9ORYZ</name>
<dbReference type="Pfam" id="PF03006">
    <property type="entry name" value="HlyIII"/>
    <property type="match status" value="1"/>
</dbReference>
<dbReference type="Pfam" id="PF02450">
    <property type="entry name" value="LCAT"/>
    <property type="match status" value="1"/>
</dbReference>
<evidence type="ECO:0000256" key="3">
    <source>
        <dbReference type="ARBA" id="ARBA00022692"/>
    </source>
</evidence>
<dbReference type="GO" id="GO:0009744">
    <property type="term" value="P:response to sucrose"/>
    <property type="evidence" value="ECO:0007669"/>
    <property type="project" value="UniProtKB-ARBA"/>
</dbReference>
<feature type="transmembrane region" description="Helical" evidence="7">
    <location>
        <begin position="244"/>
        <end position="262"/>
    </location>
</feature>
<dbReference type="Gramene" id="OGLUM03G09660.1">
    <property type="protein sequence ID" value="OGLUM03G09660.1"/>
    <property type="gene ID" value="OGLUM03G09660"/>
</dbReference>
<dbReference type="SUPFAM" id="SSF53474">
    <property type="entry name" value="alpha/beta-Hydrolases"/>
    <property type="match status" value="1"/>
</dbReference>
<dbReference type="HOGENOM" id="CLU_322728_0_0_1"/>